<sequence>MAQHQSVHGSRKHRQCDPGPGRWESGQQENAFLDPSPKRTGKTSKMEELPSDTKRARLLAADGKRAVAELGGYHLLGYVDLAVAVLRLEVGNHNYLTPHLESNTNLQHHTQKRYTNAIYNDVNVHRQLKHKLNCFGTFGKSRNYGRMPGGVKGTLKVKKGRGEYFFIRKGAFDEGDQGERRCFCRPILSKTMLISANPVTCIGEPD</sequence>
<protein>
    <submittedName>
        <fullName evidence="2">Uncharacterized protein</fullName>
    </submittedName>
</protein>
<dbReference type="Proteomes" id="UP001234178">
    <property type="component" value="Unassembled WGS sequence"/>
</dbReference>
<evidence type="ECO:0000313" key="3">
    <source>
        <dbReference type="Proteomes" id="UP001234178"/>
    </source>
</evidence>
<keyword evidence="3" id="KW-1185">Reference proteome</keyword>
<accession>A0ABQ9Z3S7</accession>
<dbReference type="EMBL" id="JAOYFB010000002">
    <property type="protein sequence ID" value="KAK4007543.1"/>
    <property type="molecule type" value="Genomic_DNA"/>
</dbReference>
<organism evidence="2 3">
    <name type="scientific">Daphnia magna</name>
    <dbReference type="NCBI Taxonomy" id="35525"/>
    <lineage>
        <taxon>Eukaryota</taxon>
        <taxon>Metazoa</taxon>
        <taxon>Ecdysozoa</taxon>
        <taxon>Arthropoda</taxon>
        <taxon>Crustacea</taxon>
        <taxon>Branchiopoda</taxon>
        <taxon>Diplostraca</taxon>
        <taxon>Cladocera</taxon>
        <taxon>Anomopoda</taxon>
        <taxon>Daphniidae</taxon>
        <taxon>Daphnia</taxon>
    </lineage>
</organism>
<reference evidence="2 3" key="1">
    <citation type="journal article" date="2023" name="Nucleic Acids Res.">
        <title>The hologenome of Daphnia magna reveals possible DNA methylation and microbiome-mediated evolution of the host genome.</title>
        <authorList>
            <person name="Chaturvedi A."/>
            <person name="Li X."/>
            <person name="Dhandapani V."/>
            <person name="Marshall H."/>
            <person name="Kissane S."/>
            <person name="Cuenca-Cambronero M."/>
            <person name="Asole G."/>
            <person name="Calvet F."/>
            <person name="Ruiz-Romero M."/>
            <person name="Marangio P."/>
            <person name="Guigo R."/>
            <person name="Rago D."/>
            <person name="Mirbahai L."/>
            <person name="Eastwood N."/>
            <person name="Colbourne J.K."/>
            <person name="Zhou J."/>
            <person name="Mallon E."/>
            <person name="Orsini L."/>
        </authorList>
    </citation>
    <scope>NUCLEOTIDE SEQUENCE [LARGE SCALE GENOMIC DNA]</scope>
    <source>
        <strain evidence="2">LRV0_1</strain>
    </source>
</reference>
<feature type="compositionally biased region" description="Basic and acidic residues" evidence="1">
    <location>
        <begin position="44"/>
        <end position="53"/>
    </location>
</feature>
<evidence type="ECO:0000256" key="1">
    <source>
        <dbReference type="SAM" id="MobiDB-lite"/>
    </source>
</evidence>
<evidence type="ECO:0000313" key="2">
    <source>
        <dbReference type="EMBL" id="KAK4007543.1"/>
    </source>
</evidence>
<name>A0ABQ9Z3S7_9CRUS</name>
<feature type="region of interest" description="Disordered" evidence="1">
    <location>
        <begin position="1"/>
        <end position="53"/>
    </location>
</feature>
<gene>
    <name evidence="2" type="ORF">OUZ56_012701</name>
</gene>
<comment type="caution">
    <text evidence="2">The sequence shown here is derived from an EMBL/GenBank/DDBJ whole genome shotgun (WGS) entry which is preliminary data.</text>
</comment>
<proteinExistence type="predicted"/>